<dbReference type="EMBL" id="HBED01002846">
    <property type="protein sequence ID" value="CAD8293238.1"/>
    <property type="molecule type" value="Transcribed_RNA"/>
</dbReference>
<feature type="compositionally biased region" description="Basic and acidic residues" evidence="1">
    <location>
        <begin position="93"/>
        <end position="102"/>
    </location>
</feature>
<sequence>MCLSSGGCQGMSLSTLSVSLSRRASSSSVDFPPPEWPVLRVGGKVGNEMGPWGDGGAAEADRGSVWAAPGRRGEVAGVGPPGFLSVFRTTPTRTDRHPPPGQ</sequence>
<evidence type="ECO:0000256" key="1">
    <source>
        <dbReference type="SAM" id="MobiDB-lite"/>
    </source>
</evidence>
<organism evidence="2">
    <name type="scientific">Pseudictyota dubia</name>
    <dbReference type="NCBI Taxonomy" id="2749911"/>
    <lineage>
        <taxon>Eukaryota</taxon>
        <taxon>Sar</taxon>
        <taxon>Stramenopiles</taxon>
        <taxon>Ochrophyta</taxon>
        <taxon>Bacillariophyta</taxon>
        <taxon>Mediophyceae</taxon>
        <taxon>Biddulphiophycidae</taxon>
        <taxon>Eupodiscales</taxon>
        <taxon>Odontellaceae</taxon>
        <taxon>Pseudictyota</taxon>
    </lineage>
</organism>
<name>A0A7R9YXR2_9STRA</name>
<feature type="region of interest" description="Disordered" evidence="1">
    <location>
        <begin position="71"/>
        <end position="102"/>
    </location>
</feature>
<reference evidence="2" key="1">
    <citation type="submission" date="2021-01" db="EMBL/GenBank/DDBJ databases">
        <authorList>
            <person name="Corre E."/>
            <person name="Pelletier E."/>
            <person name="Niang G."/>
            <person name="Scheremetjew M."/>
            <person name="Finn R."/>
            <person name="Kale V."/>
            <person name="Holt S."/>
            <person name="Cochrane G."/>
            <person name="Meng A."/>
            <person name="Brown T."/>
            <person name="Cohen L."/>
        </authorList>
    </citation>
    <scope>NUCLEOTIDE SEQUENCE</scope>
    <source>
        <strain evidence="2">CCMP147</strain>
    </source>
</reference>
<evidence type="ECO:0000313" key="2">
    <source>
        <dbReference type="EMBL" id="CAD8293238.1"/>
    </source>
</evidence>
<protein>
    <submittedName>
        <fullName evidence="2">Uncharacterized protein</fullName>
    </submittedName>
</protein>
<accession>A0A7R9YXR2</accession>
<dbReference type="AlphaFoldDB" id="A0A7R9YXR2"/>
<gene>
    <name evidence="2" type="ORF">TDUB1175_LOCUS1374</name>
</gene>
<proteinExistence type="predicted"/>